<dbReference type="AlphaFoldDB" id="A0A4Z1T4X4"/>
<dbReference type="PROSITE" id="PS50088">
    <property type="entry name" value="ANK_REPEAT"/>
    <property type="match status" value="2"/>
</dbReference>
<keyword evidence="1" id="KW-0040">ANK repeat</keyword>
<protein>
    <submittedName>
        <fullName evidence="2">Ankyrin repeat protein 1</fullName>
    </submittedName>
</protein>
<comment type="caution">
    <text evidence="2">The sequence shown here is derived from an EMBL/GenBank/DDBJ whole genome shotgun (WGS) entry which is preliminary data.</text>
</comment>
<dbReference type="PANTHER" id="PTHR24120:SF4">
    <property type="entry name" value="GH07239P"/>
    <property type="match status" value="1"/>
</dbReference>
<dbReference type="OrthoDB" id="4772757at2759"/>
<dbReference type="InterPro" id="IPR002110">
    <property type="entry name" value="Ankyrin_rpt"/>
</dbReference>
<sequence>MTRPEDIPIEARDSHLEEAILRRDFARIRALVSHGNPLSHRQGITHLMQAASRDLFPVIPLLLEQEGRMRDENGWTALMYAVQSRADRCIPLLVSEASLQATRECGEFPCGATGLIIAAIVNNGQAASALQPYESGLLDAEEHTASWHASKRRHNDVLRVLTQELRDIRLPPPEANCIVRFSTAMNSALLPLYPVDQWPNPQGADGTCALMHAARCGNSEAIIQLEHMLELRDTESRTALMYAAMFGQTEVIASLRSLVGLRDNKGWTALMYAVAYNQTHCALSLLEEAGCQATAQRSSYPTGITALMLAASRWNLDIVQELVSNEAMFRDSSGRTALSYAIESNNYECAKKLIGEANLRFDDGQTVLDHASQSCKPELIRSLLMELRNGRDPVETAIELYHYGCVSVLLQSESLQTYSPSRTALMMGAYLGRRELVEQFRFQAGRRDELGRTAIMYAAHAGKSEIVEMLAGLEAEICDDGGQTALMYAVIGGNQACISTLLRGGVGRQANGLDLDYYKIPAGATALMLAAAEGKVSIVHQLLEHESNVRDAHGRTALMYAARHGQSDCVQELLSQAGEQDDEGRTALMYAALAGKYTEVKLLTSREEGKARYNGETTLITAIRNDPINWLVQRPRDPGTKTAAWRVAKPAQECRLEIVSHLAKHELNLTDVYGWSALMHAAYCGDIKCVKCVIGVAGRQTERTHLGYARGATASMIAASRGFQEIVKMLLPYEERILDVFGRDTLWYAQDSGGHDPEHLSVVLTLLQSEPPRPKWTKLMSFALMGSTHQCLRNLNEMGIQDADGRTALMYAAENGFSDIVEVIVHEERIRRSRSSN</sequence>
<dbReference type="Gene3D" id="1.25.40.20">
    <property type="entry name" value="Ankyrin repeat-containing domain"/>
    <property type="match status" value="6"/>
</dbReference>
<dbReference type="EMBL" id="VDLU01000001">
    <property type="protein sequence ID" value="TNJ30728.1"/>
    <property type="molecule type" value="Genomic_DNA"/>
</dbReference>
<feature type="repeat" description="ANK" evidence="1">
    <location>
        <begin position="553"/>
        <end position="585"/>
    </location>
</feature>
<evidence type="ECO:0000256" key="1">
    <source>
        <dbReference type="PROSITE-ProRule" id="PRU00023"/>
    </source>
</evidence>
<dbReference type="SMART" id="SM00248">
    <property type="entry name" value="ANK"/>
    <property type="match status" value="16"/>
</dbReference>
<organism evidence="2 3">
    <name type="scientific">Giardia muris</name>
    <dbReference type="NCBI Taxonomy" id="5742"/>
    <lineage>
        <taxon>Eukaryota</taxon>
        <taxon>Metamonada</taxon>
        <taxon>Diplomonadida</taxon>
        <taxon>Hexamitidae</taxon>
        <taxon>Giardiinae</taxon>
        <taxon>Giardia</taxon>
    </lineage>
</organism>
<gene>
    <name evidence="2" type="ORF">GMRT_15375</name>
</gene>
<keyword evidence="3" id="KW-1185">Reference proteome</keyword>
<evidence type="ECO:0000313" key="3">
    <source>
        <dbReference type="Proteomes" id="UP000315496"/>
    </source>
</evidence>
<dbReference type="Proteomes" id="UP000315496">
    <property type="component" value="Chromosome 1"/>
</dbReference>
<name>A0A4Z1T4X4_GIAMU</name>
<evidence type="ECO:0000313" key="2">
    <source>
        <dbReference type="EMBL" id="TNJ30728.1"/>
    </source>
</evidence>
<dbReference type="Pfam" id="PF12796">
    <property type="entry name" value="Ank_2"/>
    <property type="match status" value="6"/>
</dbReference>
<feature type="repeat" description="ANK" evidence="1">
    <location>
        <begin position="522"/>
        <end position="554"/>
    </location>
</feature>
<proteinExistence type="predicted"/>
<dbReference type="PANTHER" id="PTHR24120">
    <property type="entry name" value="GH07239P"/>
    <property type="match status" value="1"/>
</dbReference>
<accession>A0A4Z1T4X4</accession>
<dbReference type="PROSITE" id="PS50297">
    <property type="entry name" value="ANK_REP_REGION"/>
    <property type="match status" value="2"/>
</dbReference>
<dbReference type="VEuPathDB" id="GiardiaDB:GMRT_15375"/>
<dbReference type="InterPro" id="IPR036770">
    <property type="entry name" value="Ankyrin_rpt-contain_sf"/>
</dbReference>
<dbReference type="SUPFAM" id="SSF48403">
    <property type="entry name" value="Ankyrin repeat"/>
    <property type="match status" value="3"/>
</dbReference>
<reference evidence="2 3" key="1">
    <citation type="submission" date="2019-05" db="EMBL/GenBank/DDBJ databases">
        <title>The compact genome of Giardia muris reveals important steps in the evolution of intestinal protozoan parasites.</title>
        <authorList>
            <person name="Xu F."/>
            <person name="Jimenez-Gonzalez A."/>
            <person name="Einarsson E."/>
            <person name="Astvaldsson A."/>
            <person name="Peirasmaki D."/>
            <person name="Eckmann L."/>
            <person name="Andersson J.O."/>
            <person name="Svard S.G."/>
            <person name="Jerlstrom-Hultqvist J."/>
        </authorList>
    </citation>
    <scope>NUCLEOTIDE SEQUENCE [LARGE SCALE GENOMIC DNA]</scope>
    <source>
        <strain evidence="2 3">Roberts-Thomson</strain>
    </source>
</reference>